<organism evidence="1 2">
    <name type="scientific">Coffea canephora</name>
    <name type="common">Robusta coffee</name>
    <dbReference type="NCBI Taxonomy" id="49390"/>
    <lineage>
        <taxon>Eukaryota</taxon>
        <taxon>Viridiplantae</taxon>
        <taxon>Streptophyta</taxon>
        <taxon>Embryophyta</taxon>
        <taxon>Tracheophyta</taxon>
        <taxon>Spermatophyta</taxon>
        <taxon>Magnoliopsida</taxon>
        <taxon>eudicotyledons</taxon>
        <taxon>Gunneridae</taxon>
        <taxon>Pentapetalae</taxon>
        <taxon>asterids</taxon>
        <taxon>lamiids</taxon>
        <taxon>Gentianales</taxon>
        <taxon>Rubiaceae</taxon>
        <taxon>Ixoroideae</taxon>
        <taxon>Gardenieae complex</taxon>
        <taxon>Bertiereae - Coffeeae clade</taxon>
        <taxon>Coffeeae</taxon>
        <taxon>Coffea</taxon>
    </lineage>
</organism>
<keyword evidence="2" id="KW-1185">Reference proteome</keyword>
<gene>
    <name evidence="1" type="ORF">GSCOC_T00030623001</name>
</gene>
<accession>A0A068UR01</accession>
<protein>
    <submittedName>
        <fullName evidence="1">Uncharacterized protein</fullName>
    </submittedName>
</protein>
<dbReference type="Gramene" id="CDP10048">
    <property type="protein sequence ID" value="CDP10048"/>
    <property type="gene ID" value="GSCOC_T00030623001"/>
</dbReference>
<dbReference type="AlphaFoldDB" id="A0A068UR01"/>
<reference evidence="2" key="1">
    <citation type="journal article" date="2014" name="Science">
        <title>The coffee genome provides insight into the convergent evolution of caffeine biosynthesis.</title>
        <authorList>
            <person name="Denoeud F."/>
            <person name="Carretero-Paulet L."/>
            <person name="Dereeper A."/>
            <person name="Droc G."/>
            <person name="Guyot R."/>
            <person name="Pietrella M."/>
            <person name="Zheng C."/>
            <person name="Alberti A."/>
            <person name="Anthony F."/>
            <person name="Aprea G."/>
            <person name="Aury J.M."/>
            <person name="Bento P."/>
            <person name="Bernard M."/>
            <person name="Bocs S."/>
            <person name="Campa C."/>
            <person name="Cenci A."/>
            <person name="Combes M.C."/>
            <person name="Crouzillat D."/>
            <person name="Da Silva C."/>
            <person name="Daddiego L."/>
            <person name="De Bellis F."/>
            <person name="Dussert S."/>
            <person name="Garsmeur O."/>
            <person name="Gayraud T."/>
            <person name="Guignon V."/>
            <person name="Jahn K."/>
            <person name="Jamilloux V."/>
            <person name="Joet T."/>
            <person name="Labadie K."/>
            <person name="Lan T."/>
            <person name="Leclercq J."/>
            <person name="Lepelley M."/>
            <person name="Leroy T."/>
            <person name="Li L.T."/>
            <person name="Librado P."/>
            <person name="Lopez L."/>
            <person name="Munoz A."/>
            <person name="Noel B."/>
            <person name="Pallavicini A."/>
            <person name="Perrotta G."/>
            <person name="Poncet V."/>
            <person name="Pot D."/>
            <person name="Priyono X."/>
            <person name="Rigoreau M."/>
            <person name="Rouard M."/>
            <person name="Rozas J."/>
            <person name="Tranchant-Dubreuil C."/>
            <person name="VanBuren R."/>
            <person name="Zhang Q."/>
            <person name="Andrade A.C."/>
            <person name="Argout X."/>
            <person name="Bertrand B."/>
            <person name="de Kochko A."/>
            <person name="Graziosi G."/>
            <person name="Henry R.J."/>
            <person name="Jayarama X."/>
            <person name="Ming R."/>
            <person name="Nagai C."/>
            <person name="Rounsley S."/>
            <person name="Sankoff D."/>
            <person name="Giuliano G."/>
            <person name="Albert V.A."/>
            <person name="Wincker P."/>
            <person name="Lashermes P."/>
        </authorList>
    </citation>
    <scope>NUCLEOTIDE SEQUENCE [LARGE SCALE GENOMIC DNA]</scope>
    <source>
        <strain evidence="2">cv. DH200-94</strain>
    </source>
</reference>
<sequence>MRIARALGTRGILQSFMSPFFLLFSYQSLQIVYQLERQLLQQKEVPDLNPHAEHVINFVQIHFRVFQDAWTSFSW</sequence>
<proteinExistence type="predicted"/>
<dbReference type="InParanoid" id="A0A068UR01"/>
<evidence type="ECO:0000313" key="2">
    <source>
        <dbReference type="Proteomes" id="UP000295252"/>
    </source>
</evidence>
<name>A0A068UR01_COFCA</name>
<dbReference type="Proteomes" id="UP000295252">
    <property type="component" value="Chromosome V"/>
</dbReference>
<evidence type="ECO:0000313" key="1">
    <source>
        <dbReference type="EMBL" id="CDP10048.1"/>
    </source>
</evidence>
<dbReference type="EMBL" id="HG739126">
    <property type="protein sequence ID" value="CDP10048.1"/>
    <property type="molecule type" value="Genomic_DNA"/>
</dbReference>